<feature type="transmembrane region" description="Helical" evidence="2">
    <location>
        <begin position="50"/>
        <end position="70"/>
    </location>
</feature>
<keyword evidence="4" id="KW-1185">Reference proteome</keyword>
<organism evidence="3 4">
    <name type="scientific">Terrimonas ginsenosidimutans</name>
    <dbReference type="NCBI Taxonomy" id="2908004"/>
    <lineage>
        <taxon>Bacteria</taxon>
        <taxon>Pseudomonadati</taxon>
        <taxon>Bacteroidota</taxon>
        <taxon>Chitinophagia</taxon>
        <taxon>Chitinophagales</taxon>
        <taxon>Chitinophagaceae</taxon>
        <taxon>Terrimonas</taxon>
    </lineage>
</organism>
<proteinExistence type="predicted"/>
<gene>
    <name evidence="3" type="ORF">LZZ85_25230</name>
</gene>
<evidence type="ECO:0000313" key="4">
    <source>
        <dbReference type="Proteomes" id="UP001165367"/>
    </source>
</evidence>
<reference evidence="3" key="1">
    <citation type="submission" date="2022-01" db="EMBL/GenBank/DDBJ databases">
        <authorList>
            <person name="Jo J.-H."/>
            <person name="Im W.-T."/>
        </authorList>
    </citation>
    <scope>NUCLEOTIDE SEQUENCE</scope>
    <source>
        <strain evidence="3">NA20</strain>
    </source>
</reference>
<dbReference type="EMBL" id="JAKLTR010000023">
    <property type="protein sequence ID" value="MCG2617628.1"/>
    <property type="molecule type" value="Genomic_DNA"/>
</dbReference>
<comment type="caution">
    <text evidence="3">The sequence shown here is derived from an EMBL/GenBank/DDBJ whole genome shotgun (WGS) entry which is preliminary data.</text>
</comment>
<feature type="compositionally biased region" description="Polar residues" evidence="1">
    <location>
        <begin position="140"/>
        <end position="156"/>
    </location>
</feature>
<sequence>MSERLPYEEQLPQHLRDFPLPDENAAWADMKRRLDEDEDNGAIVWWRKGCALWAGLLLIAALLITGWWFFNREKNDRVASGQTINDRPVADDVKTRDKDTSLHGSPKLQTEILPRVDTISSARKRNAAINKWEQQQKEAVSSAEINASGETASPTEVNRKKIADPAPVKGKAKVLQAPAKKPTPDTAITRSDLPLEVLSNPTTDSIRRFIAGDPQIRQPQTVAASSPTLPLDSIRAFVTGDTIVQQNNDSTVLSRQHWPIDSIKAFVKGDTATNRSNDAVALKTDSLPSVDSSIKKTDTTETAYFLSAGIALTQQLPIAGQKAVPYASQGREFSLADYIPSVYFRFNKKDRWFVQGEFRYGAPQYTKPITYSILTDTNGTAPIARTEKTLQKTYYHQLPVSFNYYLTRNWALGAGLVWNRFSKSVFEEDQLQRDPLNPFDTFHVKETMVSKDAAKEGLSSSYFQGLIESQYQWKKFSFGARYTFGLTPYLRFTLPGEAERRERNQSLQFFIRYNLWTKSLK</sequence>
<evidence type="ECO:0000256" key="1">
    <source>
        <dbReference type="SAM" id="MobiDB-lite"/>
    </source>
</evidence>
<keyword evidence="2" id="KW-0812">Transmembrane</keyword>
<protein>
    <submittedName>
        <fullName evidence="3">PorT family protein</fullName>
    </submittedName>
</protein>
<accession>A0ABS9KZ91</accession>
<name>A0ABS9KZ91_9BACT</name>
<evidence type="ECO:0000256" key="2">
    <source>
        <dbReference type="SAM" id="Phobius"/>
    </source>
</evidence>
<keyword evidence="2" id="KW-0472">Membrane</keyword>
<dbReference type="Proteomes" id="UP001165367">
    <property type="component" value="Unassembled WGS sequence"/>
</dbReference>
<dbReference type="RefSeq" id="WP_237876423.1">
    <property type="nucleotide sequence ID" value="NZ_JAKLTR010000023.1"/>
</dbReference>
<evidence type="ECO:0000313" key="3">
    <source>
        <dbReference type="EMBL" id="MCG2617628.1"/>
    </source>
</evidence>
<keyword evidence="2" id="KW-1133">Transmembrane helix</keyword>
<feature type="region of interest" description="Disordered" evidence="1">
    <location>
        <begin position="140"/>
        <end position="187"/>
    </location>
</feature>